<sequence length="284" mass="30102">MGTTPKVRILVINPNTSTHMTEALKPVLEDLKMPSVEYSFFTSPTPGIPSINSPEDAAESAKSCLPLLVPLLPHHDAFLVACYSQHPLVTQLKRECKRLIRAATSGSDGHGARKYVTGIFEASVLASLAVTDDAEDDGFGIVSTGKVWEKALKTAVEEFLGEAGNGNGDAKKPSRFYGCETTGLNASELHDLPAEQVRGKMMEATKRVLKRGQYQHEAGETTSSGSASRVKAICLGCAGMVGLENAVRQACIEELGPEAAKEVSIVDGVKAGVALLCSLARTGF</sequence>
<gene>
    <name evidence="2" type="ORF">PV08_01324</name>
</gene>
<dbReference type="Proteomes" id="UP000053328">
    <property type="component" value="Unassembled WGS sequence"/>
</dbReference>
<proteinExistence type="inferred from homology"/>
<evidence type="ECO:0000313" key="3">
    <source>
        <dbReference type="Proteomes" id="UP000053328"/>
    </source>
</evidence>
<name>A0A0D1YZJ7_9EURO</name>
<dbReference type="InterPro" id="IPR053714">
    <property type="entry name" value="Iso_Racemase_Enz_sf"/>
</dbReference>
<keyword evidence="3" id="KW-1185">Reference proteome</keyword>
<dbReference type="GeneID" id="27328407"/>
<dbReference type="HOGENOM" id="CLU_053002_1_1_1"/>
<dbReference type="AlphaFoldDB" id="A0A0D1YZJ7"/>
<evidence type="ECO:0000256" key="1">
    <source>
        <dbReference type="ARBA" id="ARBA00038414"/>
    </source>
</evidence>
<dbReference type="STRING" id="91928.A0A0D1YZJ7"/>
<dbReference type="EMBL" id="KN847492">
    <property type="protein sequence ID" value="KIW20746.1"/>
    <property type="molecule type" value="Genomic_DNA"/>
</dbReference>
<dbReference type="PANTHER" id="PTHR28047">
    <property type="entry name" value="PROTEIN DCG1"/>
    <property type="match status" value="1"/>
</dbReference>
<dbReference type="RefSeq" id="XP_016240962.1">
    <property type="nucleotide sequence ID" value="XM_016375686.1"/>
</dbReference>
<reference evidence="2 3" key="1">
    <citation type="submission" date="2015-01" db="EMBL/GenBank/DDBJ databases">
        <title>The Genome Sequence of Exophiala spinifera CBS89968.</title>
        <authorList>
            <consortium name="The Broad Institute Genomics Platform"/>
            <person name="Cuomo C."/>
            <person name="de Hoog S."/>
            <person name="Gorbushina A."/>
            <person name="Stielow B."/>
            <person name="Teixiera M."/>
            <person name="Abouelleil A."/>
            <person name="Chapman S.B."/>
            <person name="Priest M."/>
            <person name="Young S.K."/>
            <person name="Wortman J."/>
            <person name="Nusbaum C."/>
            <person name="Birren B."/>
        </authorList>
    </citation>
    <scope>NUCLEOTIDE SEQUENCE [LARGE SCALE GENOMIC DNA]</scope>
    <source>
        <strain evidence="2 3">CBS 89968</strain>
    </source>
</reference>
<evidence type="ECO:0000313" key="2">
    <source>
        <dbReference type="EMBL" id="KIW20746.1"/>
    </source>
</evidence>
<dbReference type="Gene3D" id="3.40.50.12500">
    <property type="match status" value="1"/>
</dbReference>
<evidence type="ECO:0008006" key="4">
    <source>
        <dbReference type="Google" id="ProtNLM"/>
    </source>
</evidence>
<accession>A0A0D1YZJ7</accession>
<protein>
    <recommendedName>
        <fullName evidence="4">DCG1-like protein</fullName>
    </recommendedName>
</protein>
<comment type="similarity">
    <text evidence="1">Belongs to the HyuE racemase family.</text>
</comment>
<dbReference type="OrthoDB" id="412018at2759"/>
<dbReference type="InterPro" id="IPR052186">
    <property type="entry name" value="Hydantoin_racemase-like"/>
</dbReference>
<organism evidence="2 3">
    <name type="scientific">Exophiala spinifera</name>
    <dbReference type="NCBI Taxonomy" id="91928"/>
    <lineage>
        <taxon>Eukaryota</taxon>
        <taxon>Fungi</taxon>
        <taxon>Dikarya</taxon>
        <taxon>Ascomycota</taxon>
        <taxon>Pezizomycotina</taxon>
        <taxon>Eurotiomycetes</taxon>
        <taxon>Chaetothyriomycetidae</taxon>
        <taxon>Chaetothyriales</taxon>
        <taxon>Herpotrichiellaceae</taxon>
        <taxon>Exophiala</taxon>
    </lineage>
</organism>
<dbReference type="PANTHER" id="PTHR28047:SF5">
    <property type="entry name" value="PROTEIN DCG1"/>
    <property type="match status" value="1"/>
</dbReference>
<dbReference type="GO" id="GO:0047661">
    <property type="term" value="F:amino-acid racemase activity"/>
    <property type="evidence" value="ECO:0007669"/>
    <property type="project" value="InterPro"/>
</dbReference>
<dbReference type="Pfam" id="PF01177">
    <property type="entry name" value="Asp_Glu_race"/>
    <property type="match status" value="1"/>
</dbReference>
<dbReference type="VEuPathDB" id="FungiDB:PV08_01324"/>
<dbReference type="InterPro" id="IPR015942">
    <property type="entry name" value="Asp/Glu/hydantoin_racemase"/>
</dbReference>